<evidence type="ECO:0000313" key="1">
    <source>
        <dbReference type="Proteomes" id="UP000694843"/>
    </source>
</evidence>
<dbReference type="GeneID" id="108681743"/>
<dbReference type="KEGG" id="hazt:108681743"/>
<reference evidence="2" key="1">
    <citation type="submission" date="2025-08" db="UniProtKB">
        <authorList>
            <consortium name="RefSeq"/>
        </authorList>
    </citation>
    <scope>IDENTIFICATION</scope>
    <source>
        <tissue evidence="2">Whole organism</tissue>
    </source>
</reference>
<accession>A0A979FP53</accession>
<name>A0A979FP53_HYAAZ</name>
<evidence type="ECO:0000313" key="2">
    <source>
        <dbReference type="RefSeq" id="XP_047738266.1"/>
    </source>
</evidence>
<gene>
    <name evidence="2" type="primary">LOC108681743</name>
</gene>
<dbReference type="Proteomes" id="UP000694843">
    <property type="component" value="Unplaced"/>
</dbReference>
<keyword evidence="1" id="KW-1185">Reference proteome</keyword>
<dbReference type="RefSeq" id="XP_047738266.1">
    <property type="nucleotide sequence ID" value="XM_047882310.1"/>
</dbReference>
<sequence length="232" mass="23339">MDSYYNRKSGGLRGFGGGRKASLASFGPLSPVAEDRETFTYDEAIIDAQLDKALSAIVVDDVNSLLATLSNGLDVTSLYDIVSHASVLPDVSQLKPGCGLRTSLAVGLRTSAGAGGGLRTSAGAGGGLRTSAGAGGGLRTSSGGGGLRTSSSAYSLASNADSRDTLMDSGVSDVMSVSYASLSRAVRGEVAGRTTCALGPLVRATLLHVASVHNALKCAKFLVHLGASLDGQ</sequence>
<protein>
    <submittedName>
        <fullName evidence="2">Trophinin</fullName>
    </submittedName>
</protein>
<proteinExistence type="predicted"/>
<organism evidence="1 2">
    <name type="scientific">Hyalella azteca</name>
    <name type="common">Amphipod</name>
    <dbReference type="NCBI Taxonomy" id="294128"/>
    <lineage>
        <taxon>Eukaryota</taxon>
        <taxon>Metazoa</taxon>
        <taxon>Ecdysozoa</taxon>
        <taxon>Arthropoda</taxon>
        <taxon>Crustacea</taxon>
        <taxon>Multicrustacea</taxon>
        <taxon>Malacostraca</taxon>
        <taxon>Eumalacostraca</taxon>
        <taxon>Peracarida</taxon>
        <taxon>Amphipoda</taxon>
        <taxon>Senticaudata</taxon>
        <taxon>Talitrida</taxon>
        <taxon>Talitroidea</taxon>
        <taxon>Hyalellidae</taxon>
        <taxon>Hyalella</taxon>
    </lineage>
</organism>
<dbReference type="AlphaFoldDB" id="A0A979FP53"/>